<geneLocation type="plasmid" evidence="2">
    <name>unnamed10</name>
</geneLocation>
<accession>I0FEG1</accession>
<organism evidence="1 2">
    <name type="scientific">Borrelia crocidurae (strain Achema)</name>
    <dbReference type="NCBI Taxonomy" id="1155096"/>
    <lineage>
        <taxon>Bacteria</taxon>
        <taxon>Pseudomonadati</taxon>
        <taxon>Spirochaetota</taxon>
        <taxon>Spirochaetia</taxon>
        <taxon>Spirochaetales</taxon>
        <taxon>Borreliaceae</taxon>
        <taxon>Borrelia</taxon>
    </lineage>
</organism>
<dbReference type="InterPro" id="IPR008505">
    <property type="entry name" value="DUF787"/>
</dbReference>
<dbReference type="KEGG" id="bcw:Q7M_1520"/>
<gene>
    <name evidence="1" type="ordered locus">Q7M_1520</name>
</gene>
<proteinExistence type="predicted"/>
<evidence type="ECO:0000313" key="1">
    <source>
        <dbReference type="EMBL" id="AFI31867.1"/>
    </source>
</evidence>
<name>I0FEG1_BORCA</name>
<reference evidence="1 2" key="1">
    <citation type="journal article" date="2012" name="J. Bacteriol.">
        <title>Complete Genome Sequence of Borrelia crocidurae.</title>
        <authorList>
            <person name="Elbir H."/>
            <person name="Gimenez G."/>
            <person name="Robert C."/>
            <person name="Bergstrom S."/>
            <person name="Cutler S."/>
            <person name="Raoult D."/>
            <person name="Drancourt M."/>
        </authorList>
    </citation>
    <scope>NUCLEOTIDE SEQUENCE [LARGE SCALE GENOMIC DNA]</scope>
    <source>
        <strain evidence="1 2">Achema</strain>
        <plasmid evidence="2">unnamed10</plasmid>
    </source>
</reference>
<keyword evidence="1" id="KW-0614">Plasmid</keyword>
<dbReference type="Proteomes" id="UP000005212">
    <property type="component" value="Plasmid unnamed10"/>
</dbReference>
<dbReference type="HOGENOM" id="CLU_747360_0_0_12"/>
<sequence>MPQDTISVKFTTPPIRANEVNYYTPLLLYKTDKIKIEANSKHKLLILTKSSYLKQIDNLQKEGSNGEDEFTAEKEHLTKSITAMFSVGDFSIPSAPLIIYKETEGAKEVKKYLNENQNSFIVLINTGKKDNFKGGDGLAVYRDDYTHFKDESRFFVFATFEEEIKELFKNGSNSKKGIIVIHTQGEDYLHLKFISRYLSEAEIRHSTNPYGMQFTGVRIITDATSISKLRNTNINFYSYLNENGLDGVPAFKEGVDLLGNSIDEYFTYHYLKYEMIKELIKVWNKNNRHNSKLSELQLSGERDNAYTSAIECMLERFITRGLIVDYSHLRLTLSASLKLKLILSVSITYNFSMNGVLLNITTEDIEDFTNRSDS</sequence>
<protein>
    <submittedName>
        <fullName evidence="1">Uncharacterized protein</fullName>
    </submittedName>
</protein>
<evidence type="ECO:0000313" key="2">
    <source>
        <dbReference type="Proteomes" id="UP000005212"/>
    </source>
</evidence>
<dbReference type="EMBL" id="CP003436">
    <property type="protein sequence ID" value="AFI31867.1"/>
    <property type="molecule type" value="Genomic_DNA"/>
</dbReference>
<dbReference type="Pfam" id="PF05619">
    <property type="entry name" value="DUF787"/>
    <property type="match status" value="1"/>
</dbReference>
<reference evidence="2" key="2">
    <citation type="submission" date="2012-03" db="EMBL/GenBank/DDBJ databases">
        <title>Complete genome sequence of Borrelia crocidurae.</title>
        <authorList>
            <person name="Elbir H."/>
            <person name="Gimenez G."/>
            <person name="Robert C."/>
            <person name="Raoult D."/>
            <person name="Drancourt M."/>
        </authorList>
    </citation>
    <scope>NUCLEOTIDE SEQUENCE [LARGE SCALE GENOMIC DNA]</scope>
    <source>
        <strain evidence="2">Achema</strain>
        <plasmid evidence="2">unnamed10</plasmid>
    </source>
</reference>
<dbReference type="AlphaFoldDB" id="I0FEG1"/>
<dbReference type="RefSeq" id="WP_014683238.1">
    <property type="nucleotide sequence ID" value="NC_017779.1"/>
</dbReference>
<dbReference type="PATRIC" id="fig|1155096.3.peg.1110"/>